<dbReference type="Pfam" id="PF07460">
    <property type="entry name" value="NUMOD3"/>
    <property type="match status" value="3"/>
</dbReference>
<name>K0RCK9_THAOC</name>
<feature type="region of interest" description="Disordered" evidence="1">
    <location>
        <begin position="29"/>
        <end position="57"/>
    </location>
</feature>
<feature type="domain" description="Nuclease associated modular" evidence="2">
    <location>
        <begin position="442"/>
        <end position="458"/>
    </location>
</feature>
<feature type="region of interest" description="Disordered" evidence="1">
    <location>
        <begin position="303"/>
        <end position="378"/>
    </location>
</feature>
<feature type="compositionally biased region" description="Gly residues" evidence="1">
    <location>
        <begin position="573"/>
        <end position="586"/>
    </location>
</feature>
<comment type="caution">
    <text evidence="3">The sequence shown here is derived from an EMBL/GenBank/DDBJ whole genome shotgun (WGS) entry which is preliminary data.</text>
</comment>
<evidence type="ECO:0000259" key="2">
    <source>
        <dbReference type="SMART" id="SM00496"/>
    </source>
</evidence>
<proteinExistence type="predicted"/>
<dbReference type="PANTHER" id="PTHR34199">
    <property type="entry name" value="NUMOD3 MOTIF FAMILY PROTEIN, EXPRESSED"/>
    <property type="match status" value="1"/>
</dbReference>
<dbReference type="InterPro" id="IPR003611">
    <property type="entry name" value="NUMOD3"/>
</dbReference>
<dbReference type="AlphaFoldDB" id="K0RCK9"/>
<gene>
    <name evidence="3" type="ORF">THAOC_31052</name>
</gene>
<dbReference type="GO" id="GO:0003677">
    <property type="term" value="F:DNA binding"/>
    <property type="evidence" value="ECO:0007669"/>
    <property type="project" value="InterPro"/>
</dbReference>
<dbReference type="EMBL" id="AGNL01044260">
    <property type="protein sequence ID" value="EJK50014.1"/>
    <property type="molecule type" value="Genomic_DNA"/>
</dbReference>
<dbReference type="Proteomes" id="UP000266841">
    <property type="component" value="Unassembled WGS sequence"/>
</dbReference>
<evidence type="ECO:0000313" key="4">
    <source>
        <dbReference type="Proteomes" id="UP000266841"/>
    </source>
</evidence>
<feature type="region of interest" description="Disordered" evidence="1">
    <location>
        <begin position="560"/>
        <end position="590"/>
    </location>
</feature>
<protein>
    <recommendedName>
        <fullName evidence="2">Nuclease associated modular domain-containing protein</fullName>
    </recommendedName>
</protein>
<feature type="compositionally biased region" description="Polar residues" evidence="1">
    <location>
        <begin position="29"/>
        <end position="38"/>
    </location>
</feature>
<keyword evidence="4" id="KW-1185">Reference proteome</keyword>
<dbReference type="OMA" id="HEEDYPR"/>
<feature type="region of interest" description="Disordered" evidence="1">
    <location>
        <begin position="523"/>
        <end position="544"/>
    </location>
</feature>
<feature type="domain" description="Nuclease associated modular" evidence="2">
    <location>
        <begin position="245"/>
        <end position="261"/>
    </location>
</feature>
<sequence length="622" mass="68644">MSGQALHPKCIPMTGEIGPLHPVSDCRTANRTTCGGQRQSHHDNDRRRRRRLIMSTGPARTARPRRLALGASALLITFALVLVQQWPANAFSGQQSCRQLHHHHRRKTPCSLSLRPINSPPTIGAKGCGMLGLRRRCWCIENRRSSSRSDGVTVCRSTIEETITTTVESEANGHAIGAVQVNVLNGNAVVGNGLNGIKDKFAVNGVEGINNNSAPNVFSQQELVNGNPRAEAGTALDVPRPTANGGFTHTTESKAKISAANKGKTAWNKGKARSDETRARIAEGVRKRNRERFLAKLAEEGITEEEHHERKKAERRRKDAERRARKTAKGGYTPTEETKRKISKVLKEKYANGAVKRKPRKPSAIRKGFKHSEETKQKIRESLRRKWAEDSEYRELMTNKTVASGEVGLSVRKRISETLKKRWADPEFRSKMMKKIATRKPKDGKRNDEHRRKISEAMKRKWADETYRRRATEGMAKGRRSAGEIRAVAPRTMKGAAKKTGGRGDLLALTPVKAVKPGKIKAMTSPGVKKTDTKVEEEVIDEDGSISRLREERRDLYDLLYGDDDSDDDAGGKGRPVGGSGDGGSGMLLSAGMMAGVSSNTMAALLGDDDDLDDFDPYGLNQ</sequence>
<dbReference type="eggNOG" id="ENOG502S59J">
    <property type="taxonomic scope" value="Eukaryota"/>
</dbReference>
<accession>K0RCK9</accession>
<evidence type="ECO:0000256" key="1">
    <source>
        <dbReference type="SAM" id="MobiDB-lite"/>
    </source>
</evidence>
<organism evidence="3 4">
    <name type="scientific">Thalassiosira oceanica</name>
    <name type="common">Marine diatom</name>
    <dbReference type="NCBI Taxonomy" id="159749"/>
    <lineage>
        <taxon>Eukaryota</taxon>
        <taxon>Sar</taxon>
        <taxon>Stramenopiles</taxon>
        <taxon>Ochrophyta</taxon>
        <taxon>Bacillariophyta</taxon>
        <taxon>Coscinodiscophyceae</taxon>
        <taxon>Thalassiosirophycidae</taxon>
        <taxon>Thalassiosirales</taxon>
        <taxon>Thalassiosiraceae</taxon>
        <taxon>Thalassiosira</taxon>
    </lineage>
</organism>
<reference evidence="3 4" key="1">
    <citation type="journal article" date="2012" name="Genome Biol.">
        <title>Genome and low-iron response of an oceanic diatom adapted to chronic iron limitation.</title>
        <authorList>
            <person name="Lommer M."/>
            <person name="Specht M."/>
            <person name="Roy A.S."/>
            <person name="Kraemer L."/>
            <person name="Andreson R."/>
            <person name="Gutowska M.A."/>
            <person name="Wolf J."/>
            <person name="Bergner S.V."/>
            <person name="Schilhabel M.B."/>
            <person name="Klostermeier U.C."/>
            <person name="Beiko R.G."/>
            <person name="Rosenstiel P."/>
            <person name="Hippler M."/>
            <person name="Laroche J."/>
        </authorList>
    </citation>
    <scope>NUCLEOTIDE SEQUENCE [LARGE SCALE GENOMIC DNA]</scope>
    <source>
        <strain evidence="3 4">CCMP1005</strain>
    </source>
</reference>
<feature type="compositionally biased region" description="Basic and acidic residues" evidence="1">
    <location>
        <begin position="336"/>
        <end position="350"/>
    </location>
</feature>
<dbReference type="SMART" id="SM00496">
    <property type="entry name" value="IENR2"/>
    <property type="match status" value="5"/>
</dbReference>
<evidence type="ECO:0000313" key="3">
    <source>
        <dbReference type="EMBL" id="EJK50014.1"/>
    </source>
</evidence>
<feature type="domain" description="Nuclease associated modular" evidence="2">
    <location>
        <begin position="269"/>
        <end position="285"/>
    </location>
</feature>
<feature type="compositionally biased region" description="Basic and acidic residues" evidence="1">
    <location>
        <begin position="303"/>
        <end position="322"/>
    </location>
</feature>
<feature type="domain" description="Nuclease associated modular" evidence="2">
    <location>
        <begin position="367"/>
        <end position="383"/>
    </location>
</feature>
<dbReference type="PANTHER" id="PTHR34199:SF2">
    <property type="entry name" value="NUMOD3 MOTIF FAMILY PROTEIN, EXPRESSED"/>
    <property type="match status" value="1"/>
</dbReference>
<feature type="domain" description="Nuclease associated modular" evidence="2">
    <location>
        <begin position="330"/>
        <end position="346"/>
    </location>
</feature>
<feature type="compositionally biased region" description="Basic residues" evidence="1">
    <location>
        <begin position="355"/>
        <end position="369"/>
    </location>
</feature>
<feature type="region of interest" description="Disordered" evidence="1">
    <location>
        <begin position="426"/>
        <end position="503"/>
    </location>
</feature>
<feature type="compositionally biased region" description="Basic and acidic residues" evidence="1">
    <location>
        <begin position="440"/>
        <end position="472"/>
    </location>
</feature>
<dbReference type="OrthoDB" id="6013at2759"/>